<sequence length="167" mass="19180">MGREMAPQELSYFYQKTGEAIWHLQHVEEELIMLYVIGSIHLNINGISGKNADLKTKQYGKKTLGQLIGLLDGTPIVTSEFIEKLRSYNEIRKWIVHNSMRETGNCLYSQIDRDFFISRTVEFTDLSVEIQDDIVDRLWELTHAAGIATEEVMARANATVEQWKNAT</sequence>
<reference evidence="1 2" key="1">
    <citation type="submission" date="2018-08" db="EMBL/GenBank/DDBJ databases">
        <title>Vibrio isolated from the Eastern China Marginal Seas.</title>
        <authorList>
            <person name="Li Y."/>
        </authorList>
    </citation>
    <scope>NUCLEOTIDE SEQUENCE [LARGE SCALE GENOMIC DNA]</scope>
    <source>
        <strain evidence="1 2">BEI233</strain>
    </source>
</reference>
<comment type="caution">
    <text evidence="1">The sequence shown here is derived from an EMBL/GenBank/DDBJ whole genome shotgun (WGS) entry which is preliminary data.</text>
</comment>
<keyword evidence="2" id="KW-1185">Reference proteome</keyword>
<proteinExistence type="predicted"/>
<dbReference type="OrthoDB" id="7059658at2"/>
<gene>
    <name evidence="1" type="ORF">DZ860_03195</name>
</gene>
<protein>
    <submittedName>
        <fullName evidence="1">Uncharacterized protein</fullName>
    </submittedName>
</protein>
<evidence type="ECO:0000313" key="2">
    <source>
        <dbReference type="Proteomes" id="UP000273252"/>
    </source>
</evidence>
<accession>A0A3A6QYV8</accession>
<evidence type="ECO:0000313" key="1">
    <source>
        <dbReference type="EMBL" id="RJX75696.1"/>
    </source>
</evidence>
<organism evidence="1 2">
    <name type="scientific">Vibrio sinensis</name>
    <dbReference type="NCBI Taxonomy" id="2302434"/>
    <lineage>
        <taxon>Bacteria</taxon>
        <taxon>Pseudomonadati</taxon>
        <taxon>Pseudomonadota</taxon>
        <taxon>Gammaproteobacteria</taxon>
        <taxon>Vibrionales</taxon>
        <taxon>Vibrionaceae</taxon>
        <taxon>Vibrio</taxon>
    </lineage>
</organism>
<dbReference type="AlphaFoldDB" id="A0A3A6QYV8"/>
<name>A0A3A6QYV8_9VIBR</name>
<dbReference type="EMBL" id="QVMU01000001">
    <property type="protein sequence ID" value="RJX75696.1"/>
    <property type="molecule type" value="Genomic_DNA"/>
</dbReference>
<dbReference type="Proteomes" id="UP000273252">
    <property type="component" value="Unassembled WGS sequence"/>
</dbReference>
<dbReference type="RefSeq" id="WP_120029451.1">
    <property type="nucleotide sequence ID" value="NZ_QVMU01000001.1"/>
</dbReference>